<accession>A0A0M2R5H5</accession>
<evidence type="ECO:0000313" key="2">
    <source>
        <dbReference type="Proteomes" id="UP000034491"/>
    </source>
</evidence>
<organism evidence="1 2">
    <name type="scientific">Kiloniella litopenaei</name>
    <dbReference type="NCBI Taxonomy" id="1549748"/>
    <lineage>
        <taxon>Bacteria</taxon>
        <taxon>Pseudomonadati</taxon>
        <taxon>Pseudomonadota</taxon>
        <taxon>Alphaproteobacteria</taxon>
        <taxon>Rhodospirillales</taxon>
        <taxon>Kiloniellaceae</taxon>
        <taxon>Kiloniella</taxon>
    </lineage>
</organism>
<dbReference type="RefSeq" id="WP_046510114.1">
    <property type="nucleotide sequence ID" value="NZ_LANI01000037.1"/>
</dbReference>
<name>A0A0M2R5H5_9PROT</name>
<dbReference type="AlphaFoldDB" id="A0A0M2R5H5"/>
<protein>
    <submittedName>
        <fullName evidence="1">Uncharacterized protein</fullName>
    </submittedName>
</protein>
<evidence type="ECO:0000313" key="1">
    <source>
        <dbReference type="EMBL" id="KKJ75230.1"/>
    </source>
</evidence>
<gene>
    <name evidence="1" type="ORF">WH95_19630</name>
</gene>
<proteinExistence type="predicted"/>
<comment type="caution">
    <text evidence="1">The sequence shown here is derived from an EMBL/GenBank/DDBJ whole genome shotgun (WGS) entry which is preliminary data.</text>
</comment>
<reference evidence="1 2" key="1">
    <citation type="submission" date="2015-03" db="EMBL/GenBank/DDBJ databases">
        <title>Genome sequence of Kiloniella sp. P1-1, isolated from the gut microflora of Pacific white shrimp, Penaeus vannamei.</title>
        <authorList>
            <person name="Shao Z."/>
            <person name="Wang L."/>
            <person name="Li X."/>
        </authorList>
    </citation>
    <scope>NUCLEOTIDE SEQUENCE [LARGE SCALE GENOMIC DNA]</scope>
    <source>
        <strain evidence="1 2">P1-1</strain>
    </source>
</reference>
<keyword evidence="2" id="KW-1185">Reference proteome</keyword>
<dbReference type="Proteomes" id="UP000034491">
    <property type="component" value="Unassembled WGS sequence"/>
</dbReference>
<dbReference type="EMBL" id="LANI01000037">
    <property type="protein sequence ID" value="KKJ75230.1"/>
    <property type="molecule type" value="Genomic_DNA"/>
</dbReference>
<sequence>MGYETHDGKFGGAITLEADLKASLNSVGTSVYYEKTGLFLDGDSPVLTQNLEGDPSVAVRTLEDFSITLQCPLIPVDGTDDPDDWIVEKENNTIIIVSLNWRIENNWAIKHRNLGISAYVNDYGDPKVNRKPHRNFYDIGKAYNTQNALSPKILSAIRFEKNDKVSRNYEIFTVFGVSNGVIAKADGITGIVLRDLFTKNWK</sequence>